<protein>
    <submittedName>
        <fullName evidence="1">Uncharacterized protein</fullName>
    </submittedName>
</protein>
<reference evidence="1 2" key="1">
    <citation type="submission" date="2019-03" db="EMBL/GenBank/DDBJ databases">
        <title>Draft genome sequences of novel Actinobacteria.</title>
        <authorList>
            <person name="Sahin N."/>
            <person name="Ay H."/>
            <person name="Saygin H."/>
        </authorList>
    </citation>
    <scope>NUCLEOTIDE SEQUENCE [LARGE SCALE GENOMIC DNA]</scope>
    <source>
        <strain evidence="1 2">KC712</strain>
    </source>
</reference>
<dbReference type="OrthoDB" id="3541432at2"/>
<dbReference type="Proteomes" id="UP000294543">
    <property type="component" value="Unassembled WGS sequence"/>
</dbReference>
<evidence type="ECO:0000313" key="2">
    <source>
        <dbReference type="Proteomes" id="UP000294543"/>
    </source>
</evidence>
<name>A0A4R4W0I9_9ACTN</name>
<dbReference type="RefSeq" id="WP_132518677.1">
    <property type="nucleotide sequence ID" value="NZ_SMKP01000252.1"/>
</dbReference>
<sequence length="72" mass="8046">MTQPPHDLGLIRKTFPDWSCFRSDAGIFYATRRGTTLSNTAIERGLQQTVSADDVATFVELLRDQGGRRTTT</sequence>
<comment type="caution">
    <text evidence="1">The sequence shown here is derived from an EMBL/GenBank/DDBJ whole genome shotgun (WGS) entry which is preliminary data.</text>
</comment>
<proteinExistence type="predicted"/>
<gene>
    <name evidence="1" type="ORF">E1294_47550</name>
</gene>
<evidence type="ECO:0000313" key="1">
    <source>
        <dbReference type="EMBL" id="TDD08405.1"/>
    </source>
</evidence>
<organism evidence="1 2">
    <name type="scientific">Nonomuraea diastatica</name>
    <dbReference type="NCBI Taxonomy" id="1848329"/>
    <lineage>
        <taxon>Bacteria</taxon>
        <taxon>Bacillati</taxon>
        <taxon>Actinomycetota</taxon>
        <taxon>Actinomycetes</taxon>
        <taxon>Streptosporangiales</taxon>
        <taxon>Streptosporangiaceae</taxon>
        <taxon>Nonomuraea</taxon>
    </lineage>
</organism>
<dbReference type="EMBL" id="SMKP01000252">
    <property type="protein sequence ID" value="TDD08405.1"/>
    <property type="molecule type" value="Genomic_DNA"/>
</dbReference>
<dbReference type="AlphaFoldDB" id="A0A4R4W0I9"/>
<accession>A0A4R4W0I9</accession>
<keyword evidence="2" id="KW-1185">Reference proteome</keyword>